<feature type="transmembrane region" description="Helical" evidence="1">
    <location>
        <begin position="173"/>
        <end position="195"/>
    </location>
</feature>
<protein>
    <submittedName>
        <fullName evidence="2">Uncharacterized protein</fullName>
    </submittedName>
</protein>
<accession>A0A369BQ70</accession>
<dbReference type="AlphaFoldDB" id="A0A369BQ70"/>
<feature type="transmembrane region" description="Helical" evidence="1">
    <location>
        <begin position="132"/>
        <end position="152"/>
    </location>
</feature>
<keyword evidence="1" id="KW-1133">Transmembrane helix</keyword>
<feature type="transmembrane region" description="Helical" evidence="1">
    <location>
        <begin position="42"/>
        <end position="64"/>
    </location>
</feature>
<evidence type="ECO:0000256" key="1">
    <source>
        <dbReference type="SAM" id="Phobius"/>
    </source>
</evidence>
<sequence>MARRRKKRDSSLPLKFPTTYENKGYAKDTFAKYLVLYPAASIRFHSALLVCFMLNVFVLIPVLGNPYQTLYAYILIPPLAAMNLWALALILQPRRLQLNYVLFRGSFGVTAALSFMITNLKFAYGMLGLVSPWYGILSFVFCFIGFFCYAKAHIQKLKSPPESRKNQSSRRNGYSTASMISAAAGLGCLAANLSLGFATQQMVAVVLMCVYTLLTFVLFHFIMDLHRYYWLNKCRHLRG</sequence>
<reference evidence="2 3" key="1">
    <citation type="submission" date="2018-07" db="EMBL/GenBank/DDBJ databases">
        <title>Genomic Encyclopedia of Type Strains, Phase III (KMG-III): the genomes of soil and plant-associated and newly described type strains.</title>
        <authorList>
            <person name="Whitman W."/>
        </authorList>
    </citation>
    <scope>NUCLEOTIDE SEQUENCE [LARGE SCALE GENOMIC DNA]</scope>
    <source>
        <strain evidence="2 3">CECT 8333</strain>
    </source>
</reference>
<keyword evidence="1" id="KW-0472">Membrane</keyword>
<feature type="transmembrane region" description="Helical" evidence="1">
    <location>
        <begin position="70"/>
        <end position="91"/>
    </location>
</feature>
<dbReference type="EMBL" id="QPJW01000001">
    <property type="protein sequence ID" value="RCX23780.1"/>
    <property type="molecule type" value="Genomic_DNA"/>
</dbReference>
<name>A0A369BQ70_9BACL</name>
<feature type="transmembrane region" description="Helical" evidence="1">
    <location>
        <begin position="201"/>
        <end position="223"/>
    </location>
</feature>
<dbReference type="RefSeq" id="WP_245954532.1">
    <property type="nucleotide sequence ID" value="NZ_QPJW01000001.1"/>
</dbReference>
<evidence type="ECO:0000313" key="3">
    <source>
        <dbReference type="Proteomes" id="UP000253090"/>
    </source>
</evidence>
<proteinExistence type="predicted"/>
<feature type="transmembrane region" description="Helical" evidence="1">
    <location>
        <begin position="98"/>
        <end position="120"/>
    </location>
</feature>
<evidence type="ECO:0000313" key="2">
    <source>
        <dbReference type="EMBL" id="RCX23780.1"/>
    </source>
</evidence>
<dbReference type="Proteomes" id="UP000253090">
    <property type="component" value="Unassembled WGS sequence"/>
</dbReference>
<comment type="caution">
    <text evidence="2">The sequence shown here is derived from an EMBL/GenBank/DDBJ whole genome shotgun (WGS) entry which is preliminary data.</text>
</comment>
<gene>
    <name evidence="2" type="ORF">DFP94_1011382</name>
</gene>
<keyword evidence="3" id="KW-1185">Reference proteome</keyword>
<keyword evidence="1" id="KW-0812">Transmembrane</keyword>
<organism evidence="2 3">
    <name type="scientific">Fontibacillus phaseoli</name>
    <dbReference type="NCBI Taxonomy" id="1416533"/>
    <lineage>
        <taxon>Bacteria</taxon>
        <taxon>Bacillati</taxon>
        <taxon>Bacillota</taxon>
        <taxon>Bacilli</taxon>
        <taxon>Bacillales</taxon>
        <taxon>Paenibacillaceae</taxon>
        <taxon>Fontibacillus</taxon>
    </lineage>
</organism>